<keyword evidence="1" id="KW-0862">Zinc</keyword>
<keyword evidence="6" id="KW-1185">Reference proteome</keyword>
<dbReference type="PROSITE" id="PS50158">
    <property type="entry name" value="ZF_CCHC"/>
    <property type="match status" value="1"/>
</dbReference>
<dbReference type="Gene3D" id="4.10.60.10">
    <property type="entry name" value="Zinc finger, CCHC-type"/>
    <property type="match status" value="1"/>
</dbReference>
<feature type="chain" id="PRO_5045790571" evidence="3">
    <location>
        <begin position="23"/>
        <end position="595"/>
    </location>
</feature>
<accession>A0ABQ4WKU6</accession>
<feature type="signal peptide" evidence="3">
    <location>
        <begin position="1"/>
        <end position="22"/>
    </location>
</feature>
<protein>
    <submittedName>
        <fullName evidence="5">Ribonuclease H-like domain-containing protein</fullName>
    </submittedName>
</protein>
<keyword evidence="1" id="KW-0863">Zinc-finger</keyword>
<feature type="domain" description="CCHC-type" evidence="4">
    <location>
        <begin position="244"/>
        <end position="258"/>
    </location>
</feature>
<dbReference type="Proteomes" id="UP001151760">
    <property type="component" value="Unassembled WGS sequence"/>
</dbReference>
<sequence length="595" mass="65972">MESLFAQMVAAAKLLVLIIVNGDSPPPKRTVDGVEQTYPPTTAEEKLARKNELKARGTLLMALLNEHQLKFNSYKNAKSLMEAIEKRLQKLISQLEIHGETISQEDVNLKLLRSLPSEWKTHTLIWRNKPDLETLSMDDFTNEVVKTTYGVSAANSKANASTLPNVDSLSDAVIYSFFASQSNSSQLDNEDLKQIDPDDLEEMDLKWQMAMLTMRARRFLKKTGRNLGVNGTDTIGFDKTKVECYNCHKRGHFARECRASKNQDSRNKETTRRTVPIEETTLNSLVSHSSSSDTEFSVGVDGPKESLIVRNAMIVQTSEGYHASSLHILGIFMPLNDLYLAVLKEEYVFSESITSVPAVAASEGNPQQELKDKGVIGSGCSRHMTGNRSCLTDYEEIDGGFVAFGGSTKGGKITGKDFKLTDESHVLLKVPRKDNMYSIDLKNVVLRRGHHFCSGNQSNGNAGTKACNDAGKARVETVPGKDYILLPFLDLRIHQTLFSVLVDSLYVLPWHSIIIGEEEEKKFIYHAVGIDDNAVDENIVIGCADDPNIPNLEEIVYSDNDAAPQNQKVDKELPFANNGYGLVSAATEDQPQIFS</sequence>
<dbReference type="SUPFAM" id="SSF57756">
    <property type="entry name" value="Retrovirus zinc finger-like domains"/>
    <property type="match status" value="1"/>
</dbReference>
<keyword evidence="3" id="KW-0732">Signal</keyword>
<dbReference type="EMBL" id="BQNB010008730">
    <property type="protein sequence ID" value="GJS53495.1"/>
    <property type="molecule type" value="Genomic_DNA"/>
</dbReference>
<evidence type="ECO:0000313" key="5">
    <source>
        <dbReference type="EMBL" id="GJS53495.1"/>
    </source>
</evidence>
<evidence type="ECO:0000256" key="2">
    <source>
        <dbReference type="SAM" id="Coils"/>
    </source>
</evidence>
<evidence type="ECO:0000259" key="4">
    <source>
        <dbReference type="PROSITE" id="PS50158"/>
    </source>
</evidence>
<organism evidence="5 6">
    <name type="scientific">Tanacetum coccineum</name>
    <dbReference type="NCBI Taxonomy" id="301880"/>
    <lineage>
        <taxon>Eukaryota</taxon>
        <taxon>Viridiplantae</taxon>
        <taxon>Streptophyta</taxon>
        <taxon>Embryophyta</taxon>
        <taxon>Tracheophyta</taxon>
        <taxon>Spermatophyta</taxon>
        <taxon>Magnoliopsida</taxon>
        <taxon>eudicotyledons</taxon>
        <taxon>Gunneridae</taxon>
        <taxon>Pentapetalae</taxon>
        <taxon>asterids</taxon>
        <taxon>campanulids</taxon>
        <taxon>Asterales</taxon>
        <taxon>Asteraceae</taxon>
        <taxon>Asteroideae</taxon>
        <taxon>Anthemideae</taxon>
        <taxon>Anthemidinae</taxon>
        <taxon>Tanacetum</taxon>
    </lineage>
</organism>
<dbReference type="InterPro" id="IPR001878">
    <property type="entry name" value="Znf_CCHC"/>
</dbReference>
<reference evidence="5" key="1">
    <citation type="journal article" date="2022" name="Int. J. Mol. Sci.">
        <title>Draft Genome of Tanacetum Coccineum: Genomic Comparison of Closely Related Tanacetum-Family Plants.</title>
        <authorList>
            <person name="Yamashiro T."/>
            <person name="Shiraishi A."/>
            <person name="Nakayama K."/>
            <person name="Satake H."/>
        </authorList>
    </citation>
    <scope>NUCLEOTIDE SEQUENCE</scope>
</reference>
<gene>
    <name evidence="5" type="ORF">Tco_0626857</name>
</gene>
<keyword evidence="1" id="KW-0479">Metal-binding</keyword>
<proteinExistence type="predicted"/>
<evidence type="ECO:0000313" key="6">
    <source>
        <dbReference type="Proteomes" id="UP001151760"/>
    </source>
</evidence>
<evidence type="ECO:0000256" key="3">
    <source>
        <dbReference type="SAM" id="SignalP"/>
    </source>
</evidence>
<name>A0ABQ4WKU6_9ASTR</name>
<dbReference type="Pfam" id="PF00098">
    <property type="entry name" value="zf-CCHC"/>
    <property type="match status" value="1"/>
</dbReference>
<reference evidence="5" key="2">
    <citation type="submission" date="2022-01" db="EMBL/GenBank/DDBJ databases">
        <authorList>
            <person name="Yamashiro T."/>
            <person name="Shiraishi A."/>
            <person name="Satake H."/>
            <person name="Nakayama K."/>
        </authorList>
    </citation>
    <scope>NUCLEOTIDE SEQUENCE</scope>
</reference>
<dbReference type="Pfam" id="PF14223">
    <property type="entry name" value="Retrotran_gag_2"/>
    <property type="match status" value="1"/>
</dbReference>
<evidence type="ECO:0000256" key="1">
    <source>
        <dbReference type="PROSITE-ProRule" id="PRU00047"/>
    </source>
</evidence>
<dbReference type="InterPro" id="IPR036875">
    <property type="entry name" value="Znf_CCHC_sf"/>
</dbReference>
<feature type="coiled-coil region" evidence="2">
    <location>
        <begin position="74"/>
        <end position="101"/>
    </location>
</feature>
<dbReference type="SMART" id="SM00343">
    <property type="entry name" value="ZnF_C2HC"/>
    <property type="match status" value="1"/>
</dbReference>
<keyword evidence="2" id="KW-0175">Coiled coil</keyword>
<comment type="caution">
    <text evidence="5">The sequence shown here is derived from an EMBL/GenBank/DDBJ whole genome shotgun (WGS) entry which is preliminary data.</text>
</comment>